<organism evidence="9 10">
    <name type="scientific">Cupriavidus taiwanensis (strain DSM 17343 / BCRC 17206 / CCUG 44338 / CIP 107171 / LMG 19424 / R1)</name>
    <name type="common">Ralstonia taiwanensis (strain LMG 19424)</name>
    <dbReference type="NCBI Taxonomy" id="977880"/>
    <lineage>
        <taxon>Bacteria</taxon>
        <taxon>Pseudomonadati</taxon>
        <taxon>Pseudomonadota</taxon>
        <taxon>Betaproteobacteria</taxon>
        <taxon>Burkholderiales</taxon>
        <taxon>Burkholderiaceae</taxon>
        <taxon>Cupriavidus</taxon>
    </lineage>
</organism>
<evidence type="ECO:0000256" key="2">
    <source>
        <dbReference type="ARBA" id="ARBA00008751"/>
    </source>
</evidence>
<dbReference type="Pfam" id="PF00848">
    <property type="entry name" value="Ring_hydroxyl_A"/>
    <property type="match status" value="1"/>
</dbReference>
<evidence type="ECO:0000256" key="3">
    <source>
        <dbReference type="ARBA" id="ARBA00022714"/>
    </source>
</evidence>
<dbReference type="SUPFAM" id="SSF55961">
    <property type="entry name" value="Bet v1-like"/>
    <property type="match status" value="1"/>
</dbReference>
<dbReference type="Gene3D" id="2.102.10.10">
    <property type="entry name" value="Rieske [2Fe-2S] iron-sulphur domain"/>
    <property type="match status" value="1"/>
</dbReference>
<dbReference type="GO" id="GO:0005506">
    <property type="term" value="F:iron ion binding"/>
    <property type="evidence" value="ECO:0007669"/>
    <property type="project" value="InterPro"/>
</dbReference>
<dbReference type="CDD" id="cd03469">
    <property type="entry name" value="Rieske_RO_Alpha_N"/>
    <property type="match status" value="1"/>
</dbReference>
<keyword evidence="3" id="KW-0001">2Fe-2S</keyword>
<dbReference type="SUPFAM" id="SSF50022">
    <property type="entry name" value="ISP domain"/>
    <property type="match status" value="1"/>
</dbReference>
<name>B3R5E7_CUPTR</name>
<dbReference type="PANTHER" id="PTHR43756:SF5">
    <property type="entry name" value="CHOLINE MONOOXYGENASE, CHLOROPLASTIC"/>
    <property type="match status" value="1"/>
</dbReference>
<gene>
    <name evidence="9" type="ordered locus">RALTA_A2238</name>
</gene>
<keyword evidence="9" id="KW-0503">Monooxygenase</keyword>
<dbReference type="InterPro" id="IPR017941">
    <property type="entry name" value="Rieske_2Fe-2S"/>
</dbReference>
<keyword evidence="6" id="KW-0408">Iron</keyword>
<comment type="cofactor">
    <cofactor evidence="1">
        <name>Fe cation</name>
        <dbReference type="ChEBI" id="CHEBI:24875"/>
    </cofactor>
</comment>
<sequence length="382" mass="43638">MGCSLLSPVHLGVGIMSNLSTALNLAPADSQLPVGVYFDEALHQQELELLFRNGPGYVGHELMVPETGDYHTLKAEDEGRMLVRNAAGVELMSNVCRHRQAIMLNGRGNKQNIVCPLHRWTYDLKGELLGAPHFDQQPCLHLKRTPLQNWNGLLFEGPRDVRADLARLGVAQDLNFDGYMLDHVEVHECDYNWKTFIEVYLEDYHVVPFHPGLGSFVSCDDLKWEFGEWHSVQTVGLHAGLKRPGSPTYQKWHDAVLRFNNGVLPKHGAIWLTYYPNIMVEWYPNVLVISTLHPVGPRKTRNVVEFYYPEEIALFEREFVEAERAAYMETCIEDDEIAERMDAGRLALLKRGTSEVGPYQSPMEDGMQHFHEWYRRAMAYAG</sequence>
<evidence type="ECO:0000256" key="7">
    <source>
        <dbReference type="ARBA" id="ARBA00023014"/>
    </source>
</evidence>
<dbReference type="GO" id="GO:0019133">
    <property type="term" value="F:choline monooxygenase activity"/>
    <property type="evidence" value="ECO:0007669"/>
    <property type="project" value="UniProtKB-EC"/>
</dbReference>
<keyword evidence="4" id="KW-0479">Metal-binding</keyword>
<keyword evidence="7" id="KW-0411">Iron-sulfur</keyword>
<comment type="similarity">
    <text evidence="2">Belongs to the bacterial ring-hydroxylating dioxygenase alpha subunit family.</text>
</comment>
<evidence type="ECO:0000256" key="4">
    <source>
        <dbReference type="ARBA" id="ARBA00022723"/>
    </source>
</evidence>
<dbReference type="GO" id="GO:0051537">
    <property type="term" value="F:2 iron, 2 sulfur cluster binding"/>
    <property type="evidence" value="ECO:0007669"/>
    <property type="project" value="UniProtKB-KW"/>
</dbReference>
<dbReference type="Gene3D" id="3.90.380.10">
    <property type="entry name" value="Naphthalene 1,2-dioxygenase Alpha Subunit, Chain A, domain 1"/>
    <property type="match status" value="1"/>
</dbReference>
<dbReference type="Proteomes" id="UP000001692">
    <property type="component" value="Chromosome 1"/>
</dbReference>
<protein>
    <submittedName>
        <fullName evidence="9">Choline monooxygenase, Rieske (2Fe-2S) domain</fullName>
        <ecNumber evidence="9">1.14.15.7</ecNumber>
    </submittedName>
</protein>
<accession>B3R5E7</accession>
<evidence type="ECO:0000313" key="10">
    <source>
        <dbReference type="Proteomes" id="UP000001692"/>
    </source>
</evidence>
<dbReference type="Pfam" id="PF00355">
    <property type="entry name" value="Rieske"/>
    <property type="match status" value="1"/>
</dbReference>
<evidence type="ECO:0000259" key="8">
    <source>
        <dbReference type="PROSITE" id="PS51296"/>
    </source>
</evidence>
<dbReference type="AlphaFoldDB" id="B3R5E7"/>
<dbReference type="CDD" id="cd00680">
    <property type="entry name" value="RHO_alpha_C"/>
    <property type="match status" value="1"/>
</dbReference>
<dbReference type="InterPro" id="IPR015879">
    <property type="entry name" value="Ring_hydroxy_dOase_asu_C_dom"/>
</dbReference>
<keyword evidence="5 9" id="KW-0560">Oxidoreductase</keyword>
<keyword evidence="10" id="KW-1185">Reference proteome</keyword>
<dbReference type="PROSITE" id="PS51296">
    <property type="entry name" value="RIESKE"/>
    <property type="match status" value="1"/>
</dbReference>
<dbReference type="EMBL" id="CU633749">
    <property type="protein sequence ID" value="CAQ70172.1"/>
    <property type="molecule type" value="Genomic_DNA"/>
</dbReference>
<dbReference type="HOGENOM" id="CLU_026244_3_0_4"/>
<evidence type="ECO:0000313" key="9">
    <source>
        <dbReference type="EMBL" id="CAQ70172.1"/>
    </source>
</evidence>
<dbReference type="eggNOG" id="COG4638">
    <property type="taxonomic scope" value="Bacteria"/>
</dbReference>
<evidence type="ECO:0000256" key="1">
    <source>
        <dbReference type="ARBA" id="ARBA00001962"/>
    </source>
</evidence>
<dbReference type="KEGG" id="cti:RALTA_A2238"/>
<feature type="domain" description="Rieske" evidence="8">
    <location>
        <begin position="56"/>
        <end position="156"/>
    </location>
</feature>
<dbReference type="PRINTS" id="PR00090">
    <property type="entry name" value="RNGDIOXGNASE"/>
</dbReference>
<reference evidence="9 10" key="1">
    <citation type="journal article" date="2008" name="Genome Res.">
        <title>Genome sequence of the beta-rhizobium Cupriavidus taiwanensis and comparative genomics of rhizobia.</title>
        <authorList>
            <person name="Amadou C."/>
            <person name="Pascal G."/>
            <person name="Mangenot S."/>
            <person name="Glew M."/>
            <person name="Bontemps C."/>
            <person name="Capela D."/>
            <person name="Carrere S."/>
            <person name="Cruveiller S."/>
            <person name="Dossat C."/>
            <person name="Lajus A."/>
            <person name="Marchetti M."/>
            <person name="Poinsot V."/>
            <person name="Rouy Z."/>
            <person name="Servin B."/>
            <person name="Saad M."/>
            <person name="Schenowitz C."/>
            <person name="Barbe V."/>
            <person name="Batut J."/>
            <person name="Medigue C."/>
            <person name="Masson-Boivin C."/>
        </authorList>
    </citation>
    <scope>NUCLEOTIDE SEQUENCE [LARGE SCALE GENOMIC DNA]</scope>
    <source>
        <strain evidence="10">DSM 17343 / BCRC 17206 / CCUG 44338 / CIP 107171 / LMG 19424 / R1</strain>
    </source>
</reference>
<dbReference type="InterPro" id="IPR036922">
    <property type="entry name" value="Rieske_2Fe-2S_sf"/>
</dbReference>
<dbReference type="InterPro" id="IPR001663">
    <property type="entry name" value="Rng_hydr_dOase-A"/>
</dbReference>
<proteinExistence type="inferred from homology"/>
<evidence type="ECO:0000256" key="5">
    <source>
        <dbReference type="ARBA" id="ARBA00023002"/>
    </source>
</evidence>
<dbReference type="PANTHER" id="PTHR43756">
    <property type="entry name" value="CHOLINE MONOOXYGENASE, CHLOROPLASTIC"/>
    <property type="match status" value="1"/>
</dbReference>
<evidence type="ECO:0000256" key="6">
    <source>
        <dbReference type="ARBA" id="ARBA00023004"/>
    </source>
</evidence>
<dbReference type="EC" id="1.14.15.7" evidence="9"/>